<feature type="domain" description="ABC1 atypical kinase-like" evidence="2">
    <location>
        <begin position="420"/>
        <end position="619"/>
    </location>
</feature>
<protein>
    <recommendedName>
        <fullName evidence="2">ABC1 atypical kinase-like domain-containing protein</fullName>
    </recommendedName>
</protein>
<sequence length="897" mass="95756">MPLPDATYHPSRYLLLGGLRPLGRPSLGYLVPRLSEGARYQLAVSALAPNSGLVLDNLTPIWATVRHRNAPFAPPSCDDEALPVRLAVQVYSSLAAATGAPCTDPGVPQGTKAAKAAAAAAASTAAPVEVCSDRAFSLPTEFSCLRPVAGLAAGTRRLAHAASSPGLPARHVLDSRSGTPLRLVVRSETDLLTACIHRLGAFTACSLSRLLLGEDSLQLTGAGSPAAPMQGTGPPEGTPPPVASTPGLRKPPRLPVSAIALARPQRDCLIIPRRARPGLGRQMGLALKRSATDTWNMAWATVTGRYRRRLVPSARADPGARWSPRLAGPSALAARSADFLATCVVDSMRAAFLATVLSPVLLAAPICLSDNSPVWLRTAFWHLVTEALELCGPTFIKLGQWAATRPDMLPPEAASALSRLHSAVKPHSAAVARASLAKAVAPAQLASVFSRFEDVPVGAGCIAQVHRAVLRQTGQVVAVTIQHPGVRKVVERDLRLIQRAAATGEWLIPWIQVTGAANTFAQVMREQMDFRQEARHLDRFLENFDGVSEVTFPMPVWPYVSREVVVETFLQGIPISHFLERQDEFTRSLSAVGLSAFLKMILVDNYIHADLHPGNIIVQPGSLVEPRPPTGIRGFFSRLSSSTGRSAGSSGPQEENLFSAARLGGPAEGAASAEGPLGVLAWLQSLFFGQGLGSSVARTQPRLGFVDAGIVVRLNPADRTNFVDLFSAVVFGRGALAATLMIERSSKPESVLDREGFVREMTRVIDFVQRNSFKLGNVHVSEVLSHVLDLVRVHRVMIDTSFTSLIMGIIILEGLGRQLYPNLDLLDVARPWLARADGELQELAAPSRMLAAALTARSIARRVIGDFTTPEDRTFASGGPDAAQTPSPPPSPKFPTL</sequence>
<dbReference type="eggNOG" id="KOG1236">
    <property type="taxonomic scope" value="Eukaryota"/>
</dbReference>
<reference evidence="3" key="1">
    <citation type="submission" date="2013-04" db="EMBL/GenBank/DDBJ databases">
        <title>The Genome Sequence of Fonticula alba ATCC 38817.</title>
        <authorList>
            <consortium name="The Broad Institute Genomics Platform"/>
            <person name="Russ C."/>
            <person name="Cuomo C."/>
            <person name="Burger G."/>
            <person name="Gray M.W."/>
            <person name="Holland P.W.H."/>
            <person name="King N."/>
            <person name="Lang F.B.F."/>
            <person name="Roger A.J."/>
            <person name="Ruiz-Trillo I."/>
            <person name="Brown M."/>
            <person name="Walker B."/>
            <person name="Young S."/>
            <person name="Zeng Q."/>
            <person name="Gargeya S."/>
            <person name="Fitzgerald M."/>
            <person name="Haas B."/>
            <person name="Abouelleil A."/>
            <person name="Allen A.W."/>
            <person name="Alvarado L."/>
            <person name="Arachchi H.M."/>
            <person name="Berlin A.M."/>
            <person name="Chapman S.B."/>
            <person name="Gainer-Dewar J."/>
            <person name="Goldberg J."/>
            <person name="Griggs A."/>
            <person name="Gujja S."/>
            <person name="Hansen M."/>
            <person name="Howarth C."/>
            <person name="Imamovic A."/>
            <person name="Ireland A."/>
            <person name="Larimer J."/>
            <person name="McCowan C."/>
            <person name="Murphy C."/>
            <person name="Pearson M."/>
            <person name="Poon T.W."/>
            <person name="Priest M."/>
            <person name="Roberts A."/>
            <person name="Saif S."/>
            <person name="Shea T."/>
            <person name="Sisk P."/>
            <person name="Sykes S."/>
            <person name="Wortman J."/>
            <person name="Nusbaum C."/>
            <person name="Birren B."/>
        </authorList>
    </citation>
    <scope>NUCLEOTIDE SEQUENCE [LARGE SCALE GENOMIC DNA]</scope>
    <source>
        <strain evidence="3">ATCC 38817</strain>
    </source>
</reference>
<dbReference type="Pfam" id="PF03109">
    <property type="entry name" value="ABC1"/>
    <property type="match status" value="1"/>
</dbReference>
<accession>A0A058ZHL7</accession>
<dbReference type="GeneID" id="20525700"/>
<dbReference type="AlphaFoldDB" id="A0A058ZHL7"/>
<dbReference type="SUPFAM" id="SSF56112">
    <property type="entry name" value="Protein kinase-like (PK-like)"/>
    <property type="match status" value="1"/>
</dbReference>
<dbReference type="InterPro" id="IPR052402">
    <property type="entry name" value="ADCK_kinase"/>
</dbReference>
<dbReference type="GO" id="GO:0005739">
    <property type="term" value="C:mitochondrion"/>
    <property type="evidence" value="ECO:0007669"/>
    <property type="project" value="TreeGrafter"/>
</dbReference>
<organism evidence="3">
    <name type="scientific">Fonticula alba</name>
    <name type="common">Slime mold</name>
    <dbReference type="NCBI Taxonomy" id="691883"/>
    <lineage>
        <taxon>Eukaryota</taxon>
        <taxon>Rotosphaerida</taxon>
        <taxon>Fonticulaceae</taxon>
        <taxon>Fonticula</taxon>
    </lineage>
</organism>
<dbReference type="InterPro" id="IPR011009">
    <property type="entry name" value="Kinase-like_dom_sf"/>
</dbReference>
<dbReference type="OrthoDB" id="427480at2759"/>
<evidence type="ECO:0000259" key="2">
    <source>
        <dbReference type="Pfam" id="PF03109"/>
    </source>
</evidence>
<dbReference type="EMBL" id="KB932201">
    <property type="protein sequence ID" value="KCV73438.1"/>
    <property type="molecule type" value="Genomic_DNA"/>
</dbReference>
<feature type="region of interest" description="Disordered" evidence="1">
    <location>
        <begin position="221"/>
        <end position="250"/>
    </location>
</feature>
<evidence type="ECO:0000313" key="4">
    <source>
        <dbReference type="Proteomes" id="UP000030693"/>
    </source>
</evidence>
<feature type="region of interest" description="Disordered" evidence="1">
    <location>
        <begin position="870"/>
        <end position="897"/>
    </location>
</feature>
<dbReference type="STRING" id="691883.A0A058ZHL7"/>
<gene>
    <name evidence="3" type="ORF">H696_00975</name>
</gene>
<keyword evidence="4" id="KW-1185">Reference proteome</keyword>
<dbReference type="InterPro" id="IPR004147">
    <property type="entry name" value="ABC1_dom"/>
</dbReference>
<evidence type="ECO:0000256" key="1">
    <source>
        <dbReference type="SAM" id="MobiDB-lite"/>
    </source>
</evidence>
<feature type="compositionally biased region" description="Pro residues" evidence="1">
    <location>
        <begin position="886"/>
        <end position="897"/>
    </location>
</feature>
<dbReference type="PANTHER" id="PTHR45890:SF1">
    <property type="entry name" value="AARF DOMAIN CONTAINING KINASE 2"/>
    <property type="match status" value="1"/>
</dbReference>
<evidence type="ECO:0000313" key="3">
    <source>
        <dbReference type="EMBL" id="KCV73438.1"/>
    </source>
</evidence>
<dbReference type="Proteomes" id="UP000030693">
    <property type="component" value="Unassembled WGS sequence"/>
</dbReference>
<dbReference type="RefSeq" id="XP_009493139.1">
    <property type="nucleotide sequence ID" value="XM_009494864.1"/>
</dbReference>
<name>A0A058ZHL7_FONAL</name>
<dbReference type="PANTHER" id="PTHR45890">
    <property type="entry name" value="AARF DOMAIN CONTAINING KINASE 2 (PREDICTED)"/>
    <property type="match status" value="1"/>
</dbReference>
<proteinExistence type="predicted"/>